<keyword evidence="3 15" id="KW-0808">Transferase</keyword>
<dbReference type="RefSeq" id="WP_167677843.1">
    <property type="nucleotide sequence ID" value="NZ_CP050313.1"/>
</dbReference>
<dbReference type="AlphaFoldDB" id="A0A6G9QJW1"/>
<evidence type="ECO:0000256" key="4">
    <source>
        <dbReference type="ARBA" id="ARBA00023315"/>
    </source>
</evidence>
<keyword evidence="4 15" id="KW-0012">Acyltransferase</keyword>
<dbReference type="GO" id="GO:0008914">
    <property type="term" value="F:leucyl-tRNA--protein transferase activity"/>
    <property type="evidence" value="ECO:0007669"/>
    <property type="project" value="UniProtKB-UniRule"/>
</dbReference>
<evidence type="ECO:0000256" key="11">
    <source>
        <dbReference type="ARBA" id="ARBA00074372"/>
    </source>
</evidence>
<evidence type="ECO:0000256" key="10">
    <source>
        <dbReference type="ARBA" id="ARBA00066767"/>
    </source>
</evidence>
<dbReference type="FunFam" id="3.30.70.3550:FF:000001">
    <property type="entry name" value="Leucyl/phenylalanyl-tRNA--protein transferase"/>
    <property type="match status" value="1"/>
</dbReference>
<dbReference type="SUPFAM" id="SSF55729">
    <property type="entry name" value="Acyl-CoA N-acyltransferases (Nat)"/>
    <property type="match status" value="1"/>
</dbReference>
<dbReference type="InterPro" id="IPR004616">
    <property type="entry name" value="Leu/Phe-tRNA_Trfase"/>
</dbReference>
<evidence type="ECO:0000313" key="16">
    <source>
        <dbReference type="EMBL" id="QIR14762.1"/>
    </source>
</evidence>
<dbReference type="KEGG" id="saes:HBH39_09925"/>
<comment type="catalytic activity">
    <reaction evidence="5 15">
        <text>L-phenylalanyl-tRNA(Phe) + an N-terminal L-alpha-aminoacyl-[protein] = an N-terminal L-phenylalanyl-L-alpha-aminoacyl-[protein] + tRNA(Phe)</text>
        <dbReference type="Rhea" id="RHEA:43632"/>
        <dbReference type="Rhea" id="RHEA-COMP:9668"/>
        <dbReference type="Rhea" id="RHEA-COMP:9699"/>
        <dbReference type="Rhea" id="RHEA-COMP:10636"/>
        <dbReference type="Rhea" id="RHEA-COMP:10637"/>
        <dbReference type="ChEBI" id="CHEBI:78442"/>
        <dbReference type="ChEBI" id="CHEBI:78531"/>
        <dbReference type="ChEBI" id="CHEBI:78597"/>
        <dbReference type="ChEBI" id="CHEBI:83561"/>
        <dbReference type="EC" id="2.3.2.6"/>
    </reaction>
</comment>
<sequence length="235" mass="26937">MNSLSYLNEHVYFPAPEQALEDPNGLLAIGGDLHPKRLLEAYYNGIFPWFNERDPILWWSPNPRAVFVPQLHFGSRSLRKYIKRTSWRFTINHAFLDVIAACAQPRPDQQGTWISAEIQMAYYELHLQGKAHSFEVWDQQRLVGGLYGIPVGKVFCGESMFHRQTNASKAAFAMLNQHLAKLDFALIDAQLVNPHLTNLGAKAISRDEFLAILRQQRDAPVPSASWQKQEVQFEF</sequence>
<name>A0A6G9QJW1_9GAMM</name>
<evidence type="ECO:0000256" key="15">
    <source>
        <dbReference type="HAMAP-Rule" id="MF_00688"/>
    </source>
</evidence>
<dbReference type="GO" id="GO:0030163">
    <property type="term" value="P:protein catabolic process"/>
    <property type="evidence" value="ECO:0007669"/>
    <property type="project" value="UniProtKB-UniRule"/>
</dbReference>
<comment type="catalytic activity">
    <reaction evidence="6 15">
        <text>N-terminal L-arginyl-[protein] + L-leucyl-tRNA(Leu) = N-terminal L-leucyl-L-arginyl-[protein] + tRNA(Leu) + H(+)</text>
        <dbReference type="Rhea" id="RHEA:50416"/>
        <dbReference type="Rhea" id="RHEA-COMP:9613"/>
        <dbReference type="Rhea" id="RHEA-COMP:9622"/>
        <dbReference type="Rhea" id="RHEA-COMP:12672"/>
        <dbReference type="Rhea" id="RHEA-COMP:12673"/>
        <dbReference type="ChEBI" id="CHEBI:15378"/>
        <dbReference type="ChEBI" id="CHEBI:64719"/>
        <dbReference type="ChEBI" id="CHEBI:78442"/>
        <dbReference type="ChEBI" id="CHEBI:78494"/>
        <dbReference type="ChEBI" id="CHEBI:133044"/>
        <dbReference type="EC" id="2.3.2.6"/>
    </reaction>
</comment>
<evidence type="ECO:0000256" key="6">
    <source>
        <dbReference type="ARBA" id="ARBA00050652"/>
    </source>
</evidence>
<evidence type="ECO:0000256" key="8">
    <source>
        <dbReference type="ARBA" id="ARBA00054043"/>
    </source>
</evidence>
<dbReference type="NCBIfam" id="TIGR00667">
    <property type="entry name" value="aat"/>
    <property type="match status" value="1"/>
</dbReference>
<proteinExistence type="inferred from homology"/>
<dbReference type="InterPro" id="IPR016181">
    <property type="entry name" value="Acyl_CoA_acyltransferase"/>
</dbReference>
<comment type="similarity">
    <text evidence="9 15">Belongs to the L/F-transferase family.</text>
</comment>
<evidence type="ECO:0000256" key="7">
    <source>
        <dbReference type="ARBA" id="ARBA00051538"/>
    </source>
</evidence>
<dbReference type="PANTHER" id="PTHR30098:SF2">
    <property type="entry name" value="LEUCYL_PHENYLALANYL-TRNA--PROTEIN TRANSFERASE"/>
    <property type="match status" value="1"/>
</dbReference>
<dbReference type="PANTHER" id="PTHR30098">
    <property type="entry name" value="LEUCYL/PHENYLALANYL-TRNA--PROTEIN TRANSFERASE"/>
    <property type="match status" value="1"/>
</dbReference>
<evidence type="ECO:0000256" key="3">
    <source>
        <dbReference type="ARBA" id="ARBA00022679"/>
    </source>
</evidence>
<gene>
    <name evidence="15 16" type="primary">aat</name>
    <name evidence="16" type="ORF">HBH39_09925</name>
</gene>
<organism evidence="16 17">
    <name type="scientific">Shewanella aestuarii</name>
    <dbReference type="NCBI Taxonomy" id="1028752"/>
    <lineage>
        <taxon>Bacteria</taxon>
        <taxon>Pseudomonadati</taxon>
        <taxon>Pseudomonadota</taxon>
        <taxon>Gammaproteobacteria</taxon>
        <taxon>Alteromonadales</taxon>
        <taxon>Shewanellaceae</taxon>
        <taxon>Shewanella</taxon>
    </lineage>
</organism>
<evidence type="ECO:0000256" key="2">
    <source>
        <dbReference type="ARBA" id="ARBA00022490"/>
    </source>
</evidence>
<evidence type="ECO:0000313" key="17">
    <source>
        <dbReference type="Proteomes" id="UP000502608"/>
    </source>
</evidence>
<dbReference type="EMBL" id="CP050313">
    <property type="protein sequence ID" value="QIR14762.1"/>
    <property type="molecule type" value="Genomic_DNA"/>
</dbReference>
<comment type="subcellular location">
    <subcellularLocation>
        <location evidence="1 15">Cytoplasm</location>
    </subcellularLocation>
</comment>
<keyword evidence="2 15" id="KW-0963">Cytoplasm</keyword>
<comment type="function">
    <text evidence="8 15">Functions in the N-end rule pathway of protein degradation where it conjugates Leu, Phe and, less efficiently, Met from aminoacyl-tRNAs to the N-termini of proteins containing an N-terminal arginine or lysine.</text>
</comment>
<evidence type="ECO:0000256" key="9">
    <source>
        <dbReference type="ARBA" id="ARBA00061535"/>
    </source>
</evidence>
<dbReference type="InterPro" id="IPR042221">
    <property type="entry name" value="Leu/Phe-tRNA_Trfase_N"/>
</dbReference>
<protein>
    <recommendedName>
        <fullName evidence="11 15">Leucyl/phenylalanyl-tRNA--protein transferase</fullName>
        <ecNumber evidence="10 15">2.3.2.6</ecNumber>
    </recommendedName>
    <alternativeName>
        <fullName evidence="12 15">L/F-transferase</fullName>
    </alternativeName>
    <alternativeName>
        <fullName evidence="13 15">Leucyltransferase</fullName>
    </alternativeName>
    <alternativeName>
        <fullName evidence="14 15">Phenyalanyltransferase</fullName>
    </alternativeName>
</protein>
<reference evidence="16 17" key="1">
    <citation type="submission" date="2020-03" db="EMBL/GenBank/DDBJ databases">
        <title>Complete genome sequence of Shewanella sp.</title>
        <authorList>
            <person name="Kim Y.-S."/>
            <person name="Kim S.-J."/>
            <person name="Jung H.-K."/>
            <person name="Kim K.-H."/>
        </authorList>
    </citation>
    <scope>NUCLEOTIDE SEQUENCE [LARGE SCALE GENOMIC DNA]</scope>
    <source>
        <strain evidence="16 17">PN3F2</strain>
    </source>
</reference>
<evidence type="ECO:0000256" key="5">
    <source>
        <dbReference type="ARBA" id="ARBA00050607"/>
    </source>
</evidence>
<dbReference type="GO" id="GO:0005737">
    <property type="term" value="C:cytoplasm"/>
    <property type="evidence" value="ECO:0007669"/>
    <property type="project" value="UniProtKB-SubCell"/>
</dbReference>
<dbReference type="Gene3D" id="3.40.630.70">
    <property type="entry name" value="Leucyl/phenylalanyl-tRNA-protein transferase, C-terminal domain"/>
    <property type="match status" value="1"/>
</dbReference>
<accession>A0A6G9QJW1</accession>
<keyword evidence="17" id="KW-1185">Reference proteome</keyword>
<dbReference type="EC" id="2.3.2.6" evidence="10 15"/>
<dbReference type="Gene3D" id="3.30.70.3550">
    <property type="entry name" value="Leucyl/phenylalanyl-tRNA-protein transferase, N-terminal domain"/>
    <property type="match status" value="1"/>
</dbReference>
<comment type="catalytic activity">
    <reaction evidence="7 15">
        <text>N-terminal L-lysyl-[protein] + L-leucyl-tRNA(Leu) = N-terminal L-leucyl-L-lysyl-[protein] + tRNA(Leu) + H(+)</text>
        <dbReference type="Rhea" id="RHEA:12340"/>
        <dbReference type="Rhea" id="RHEA-COMP:9613"/>
        <dbReference type="Rhea" id="RHEA-COMP:9622"/>
        <dbReference type="Rhea" id="RHEA-COMP:12670"/>
        <dbReference type="Rhea" id="RHEA-COMP:12671"/>
        <dbReference type="ChEBI" id="CHEBI:15378"/>
        <dbReference type="ChEBI" id="CHEBI:65249"/>
        <dbReference type="ChEBI" id="CHEBI:78442"/>
        <dbReference type="ChEBI" id="CHEBI:78494"/>
        <dbReference type="ChEBI" id="CHEBI:133043"/>
        <dbReference type="EC" id="2.3.2.6"/>
    </reaction>
</comment>
<evidence type="ECO:0000256" key="12">
    <source>
        <dbReference type="ARBA" id="ARBA00077136"/>
    </source>
</evidence>
<dbReference type="InterPro" id="IPR042203">
    <property type="entry name" value="Leu/Phe-tRNA_Trfase_C"/>
</dbReference>
<evidence type="ECO:0000256" key="1">
    <source>
        <dbReference type="ARBA" id="ARBA00004496"/>
    </source>
</evidence>
<dbReference type="HAMAP" id="MF_00688">
    <property type="entry name" value="Leu_Phe_trans"/>
    <property type="match status" value="1"/>
</dbReference>
<evidence type="ECO:0000256" key="13">
    <source>
        <dbReference type="ARBA" id="ARBA00077165"/>
    </source>
</evidence>
<evidence type="ECO:0000256" key="14">
    <source>
        <dbReference type="ARBA" id="ARBA00083640"/>
    </source>
</evidence>
<dbReference type="Pfam" id="PF03588">
    <property type="entry name" value="Leu_Phe_trans"/>
    <property type="match status" value="1"/>
</dbReference>
<dbReference type="Proteomes" id="UP000502608">
    <property type="component" value="Chromosome"/>
</dbReference>